<dbReference type="EMBL" id="BLJP01000001">
    <property type="protein sequence ID" value="GFE92609.1"/>
    <property type="molecule type" value="Genomic_DNA"/>
</dbReference>
<evidence type="ECO:0000313" key="2">
    <source>
        <dbReference type="EMBL" id="GFE92609.1"/>
    </source>
</evidence>
<name>A0A6V8I4W1_9PROT</name>
<feature type="region of interest" description="Disordered" evidence="1">
    <location>
        <begin position="249"/>
        <end position="270"/>
    </location>
</feature>
<protein>
    <submittedName>
        <fullName evidence="2">Uncharacterized protein</fullName>
    </submittedName>
</protein>
<organism evidence="2 3">
    <name type="scientific">Acetobacter persici</name>
    <dbReference type="NCBI Taxonomy" id="1076596"/>
    <lineage>
        <taxon>Bacteria</taxon>
        <taxon>Pseudomonadati</taxon>
        <taxon>Pseudomonadota</taxon>
        <taxon>Alphaproteobacteria</taxon>
        <taxon>Acetobacterales</taxon>
        <taxon>Acetobacteraceae</taxon>
        <taxon>Acetobacter</taxon>
    </lineage>
</organism>
<reference evidence="2 3" key="1">
    <citation type="journal article" date="2020" name="Cell Rep.">
        <title>Local necrotic cells trigger systemic immune activation via gut microbiome dysbiosis in Drosophila.</title>
        <authorList>
            <person name="Kosakamoto H."/>
            <person name="Yamauchi T."/>
            <person name="Akuzawa-Tokita Y."/>
            <person name="Nishimura K."/>
            <person name="Soga T."/>
            <person name="Murakami T."/>
            <person name="Mori H."/>
            <person name="Yamamoto K."/>
            <person name="Miyazaki R."/>
            <person name="Koto A."/>
            <person name="Miura M."/>
            <person name="Obata F."/>
        </authorList>
    </citation>
    <scope>NUCLEOTIDE SEQUENCE [LARGE SCALE GENOMIC DNA]</scope>
    <source>
        <strain evidence="2 3">Ai</strain>
    </source>
</reference>
<dbReference type="RefSeq" id="WP_237388716.1">
    <property type="nucleotide sequence ID" value="NZ_BLJP01000001.1"/>
</dbReference>
<keyword evidence="3" id="KW-1185">Reference proteome</keyword>
<gene>
    <name evidence="2" type="ORF">DmAi_06680</name>
</gene>
<proteinExistence type="predicted"/>
<sequence>MANCAFGLSNLLKTASLTGSASYYGLPQFAVSQVATDQGNNTAAFWSVGDTNKTAWFQAAWSAPQSVQAFFVGRTNMGQSATVQITAKLAGNTVHWWQGSLTTLSGIGPAQAVHVAPAPVMADTVLIAVNANGTVAESYIAIALAYVGPIWQPVRNMSTKSTTGMDTGQTVNTGMAGAEFVSPGWMRRKAVVDHESLDLADVPVLEQIAYMAATGTNVLFIPDPDAPPPPRSTCAPCMAVSSAETSAIPTGLRCGSRQHSQSPSGSEPLF</sequence>
<dbReference type="Proteomes" id="UP000548726">
    <property type="component" value="Unassembled WGS sequence"/>
</dbReference>
<comment type="caution">
    <text evidence="2">The sequence shown here is derived from an EMBL/GenBank/DDBJ whole genome shotgun (WGS) entry which is preliminary data.</text>
</comment>
<dbReference type="AlphaFoldDB" id="A0A6V8I4W1"/>
<accession>A0A6V8I4W1</accession>
<evidence type="ECO:0000313" key="3">
    <source>
        <dbReference type="Proteomes" id="UP000548726"/>
    </source>
</evidence>
<feature type="compositionally biased region" description="Polar residues" evidence="1">
    <location>
        <begin position="257"/>
        <end position="270"/>
    </location>
</feature>
<evidence type="ECO:0000256" key="1">
    <source>
        <dbReference type="SAM" id="MobiDB-lite"/>
    </source>
</evidence>